<dbReference type="PRINTS" id="PR00508">
    <property type="entry name" value="S21N4MTFRASE"/>
</dbReference>
<reference evidence="5" key="1">
    <citation type="submission" date="2020-10" db="EMBL/GenBank/DDBJ databases">
        <authorList>
            <person name="Gilroy R."/>
        </authorList>
    </citation>
    <scope>NUCLEOTIDE SEQUENCE</scope>
    <source>
        <strain evidence="5">ChiGjej1B1-24693</strain>
    </source>
</reference>
<reference evidence="5" key="2">
    <citation type="journal article" date="2021" name="PeerJ">
        <title>Extensive microbial diversity within the chicken gut microbiome revealed by metagenomics and culture.</title>
        <authorList>
            <person name="Gilroy R."/>
            <person name="Ravi A."/>
            <person name="Getino M."/>
            <person name="Pursley I."/>
            <person name="Horton D.L."/>
            <person name="Alikhan N.F."/>
            <person name="Baker D."/>
            <person name="Gharbi K."/>
            <person name="Hall N."/>
            <person name="Watson M."/>
            <person name="Adriaenssens E.M."/>
            <person name="Foster-Nyarko E."/>
            <person name="Jarju S."/>
            <person name="Secka A."/>
            <person name="Antonio M."/>
            <person name="Oren A."/>
            <person name="Chaudhuri R.R."/>
            <person name="La Ragione R."/>
            <person name="Hildebrand F."/>
            <person name="Pallen M.J."/>
        </authorList>
    </citation>
    <scope>NUCLEOTIDE SEQUENCE</scope>
    <source>
        <strain evidence="5">ChiGjej1B1-24693</strain>
    </source>
</reference>
<dbReference type="InterPro" id="IPR029063">
    <property type="entry name" value="SAM-dependent_MTases_sf"/>
</dbReference>
<keyword evidence="1" id="KW-0489">Methyltransferase</keyword>
<evidence type="ECO:0000313" key="6">
    <source>
        <dbReference type="Proteomes" id="UP000886842"/>
    </source>
</evidence>
<evidence type="ECO:0000256" key="2">
    <source>
        <dbReference type="ARBA" id="ARBA00022679"/>
    </source>
</evidence>
<comment type="caution">
    <text evidence="5">The sequence shown here is derived from an EMBL/GenBank/DDBJ whole genome shotgun (WGS) entry which is preliminary data.</text>
</comment>
<dbReference type="AlphaFoldDB" id="A0A9D1GY94"/>
<dbReference type="Pfam" id="PF01555">
    <property type="entry name" value="N6_N4_Mtase"/>
    <property type="match status" value="1"/>
</dbReference>
<evidence type="ECO:0000313" key="5">
    <source>
        <dbReference type="EMBL" id="HIT76013.1"/>
    </source>
</evidence>
<dbReference type="Gene3D" id="3.40.50.150">
    <property type="entry name" value="Vaccinia Virus protein VP39"/>
    <property type="match status" value="2"/>
</dbReference>
<name>A0A9D1GY94_9ACTN</name>
<keyword evidence="2" id="KW-0808">Transferase</keyword>
<evidence type="ECO:0000259" key="4">
    <source>
        <dbReference type="Pfam" id="PF01555"/>
    </source>
</evidence>
<organism evidence="5 6">
    <name type="scientific">Candidatus Avipropionibacterium avicola</name>
    <dbReference type="NCBI Taxonomy" id="2840701"/>
    <lineage>
        <taxon>Bacteria</taxon>
        <taxon>Bacillati</taxon>
        <taxon>Actinomycetota</taxon>
        <taxon>Actinomycetes</taxon>
        <taxon>Propionibacteriales</taxon>
        <taxon>Propionibacteriaceae</taxon>
        <taxon>Propionibacteriaceae incertae sedis</taxon>
        <taxon>Candidatus Avipropionibacterium</taxon>
    </lineage>
</organism>
<protein>
    <recommendedName>
        <fullName evidence="3">Methyltransferase</fullName>
        <ecNumber evidence="3">2.1.1.-</ecNumber>
    </recommendedName>
</protein>
<dbReference type="GO" id="GO:0003677">
    <property type="term" value="F:DNA binding"/>
    <property type="evidence" value="ECO:0007669"/>
    <property type="project" value="InterPro"/>
</dbReference>
<proteinExistence type="inferred from homology"/>
<evidence type="ECO:0000256" key="1">
    <source>
        <dbReference type="ARBA" id="ARBA00022603"/>
    </source>
</evidence>
<dbReference type="GO" id="GO:0032259">
    <property type="term" value="P:methylation"/>
    <property type="evidence" value="ECO:0007669"/>
    <property type="project" value="UniProtKB-KW"/>
</dbReference>
<dbReference type="InterPro" id="IPR001091">
    <property type="entry name" value="RM_Methyltransferase"/>
</dbReference>
<accession>A0A9D1GY94</accession>
<gene>
    <name evidence="5" type="ORF">IAA98_10540</name>
</gene>
<dbReference type="GO" id="GO:0008170">
    <property type="term" value="F:N-methyltransferase activity"/>
    <property type="evidence" value="ECO:0007669"/>
    <property type="project" value="InterPro"/>
</dbReference>
<dbReference type="InterPro" id="IPR002941">
    <property type="entry name" value="DNA_methylase_N4/N6"/>
</dbReference>
<dbReference type="Proteomes" id="UP000886842">
    <property type="component" value="Unassembled WGS sequence"/>
</dbReference>
<dbReference type="SUPFAM" id="SSF53335">
    <property type="entry name" value="S-adenosyl-L-methionine-dependent methyltransferases"/>
    <property type="match status" value="1"/>
</dbReference>
<comment type="similarity">
    <text evidence="3">Belongs to the N(4)/N(6)-methyltransferase family.</text>
</comment>
<evidence type="ECO:0000256" key="3">
    <source>
        <dbReference type="RuleBase" id="RU362026"/>
    </source>
</evidence>
<dbReference type="EMBL" id="DVLP01000311">
    <property type="protein sequence ID" value="HIT76013.1"/>
    <property type="molecule type" value="Genomic_DNA"/>
</dbReference>
<sequence length="226" mass="24409">MHRWLTVRGSEWLAARPAGADEDIHMPAALAHHAIEQYSRPGDLVLDPFAGFGTAPITAQRLGRHGLGVEYNPERAELAAAGLAAPDTVVRGDARQLTAAVADLAERTGLDCRGAVDLCLTSPPYMARNDPASNPLTAYSSGTATYDSYLDELEGVFGDVAELIRPGGWLVVHAANLVHDGEVTPLAFDLTRVISRQLRFRGEITVAWNGAPEWMTGDYLLTFCRD</sequence>
<dbReference type="EC" id="2.1.1.-" evidence="3"/>
<feature type="domain" description="DNA methylase N-4/N-6" evidence="4">
    <location>
        <begin position="24"/>
        <end position="79"/>
    </location>
</feature>